<dbReference type="InterPro" id="IPR050942">
    <property type="entry name" value="F-box_BR-signaling"/>
</dbReference>
<dbReference type="PANTHER" id="PTHR44259">
    <property type="entry name" value="OS07G0183000 PROTEIN-RELATED"/>
    <property type="match status" value="1"/>
</dbReference>
<sequence>MAISSFLLRKLPRTAYGGAPCRFSSLSGTGGGGGGGGGEGVLSSSFSHPPFLSDHQNHQKKAAAPPPAEELEASEFPLPHTSYPVLMIPSISGCRLFNPVTRKFTNFTYNPEERFSGSTTHPAFSTSYGWVAYYTYKDGSMLLANPLSHPNPRSTGIFLPPLDTLPKLQSLPIDPHNHNLKPPRGLAMESVFSITPETERVFRYHFVEMGRILTLPPQTMRGQFCKGQLALSSSPTDEDCVALYLPRHSLRRDLGLDLAFCRVGDTRWSSTATTTEEPHPVHHVVYSKKDKVFYALTHCGRIEAFELMNDSPSSPTLRRKSLADLDPSPRLELDTAYKLGKEAYGVSYWLQYLVESQQGDPLLVLRFVSIHPDHYTDQHYEQYGDVARGKTLGFQVYNLRFDKKKNKVLLKEYNQLNDTALFLGRASSFSVPVCDYPGLMPNSVYFYGLREIGIYNLVDRAFTHFFPSFEIRVPDIIRHPMWVNKPQ</sequence>
<dbReference type="AlphaFoldDB" id="A0A9Q0GIC5"/>
<feature type="domain" description="KIB1-4 beta-propeller" evidence="1">
    <location>
        <begin position="118"/>
        <end position="456"/>
    </location>
</feature>
<comment type="caution">
    <text evidence="2">The sequence shown here is derived from an EMBL/GenBank/DDBJ whole genome shotgun (WGS) entry which is preliminary data.</text>
</comment>
<reference evidence="2" key="2">
    <citation type="journal article" date="2023" name="Plants (Basel)">
        <title>Annotation of the Turnera subulata (Passifloraceae) Draft Genome Reveals the S-Locus Evolved after the Divergence of Turneroideae from Passifloroideae in a Stepwise Manner.</title>
        <authorList>
            <person name="Henning P.M."/>
            <person name="Roalson E.H."/>
            <person name="Mir W."/>
            <person name="McCubbin A.G."/>
            <person name="Shore J.S."/>
        </authorList>
    </citation>
    <scope>NUCLEOTIDE SEQUENCE</scope>
    <source>
        <strain evidence="2">F60SS</strain>
    </source>
</reference>
<reference evidence="2" key="1">
    <citation type="submission" date="2022-02" db="EMBL/GenBank/DDBJ databases">
        <authorList>
            <person name="Henning P.M."/>
            <person name="McCubbin A.G."/>
            <person name="Shore J.S."/>
        </authorList>
    </citation>
    <scope>NUCLEOTIDE SEQUENCE</scope>
    <source>
        <strain evidence="2">F60SS</strain>
        <tissue evidence="2">Leaves</tissue>
    </source>
</reference>
<keyword evidence="3" id="KW-1185">Reference proteome</keyword>
<dbReference type="EMBL" id="JAKUCV010000197">
    <property type="protein sequence ID" value="KAJ4850879.1"/>
    <property type="molecule type" value="Genomic_DNA"/>
</dbReference>
<protein>
    <recommendedName>
        <fullName evidence="1">KIB1-4 beta-propeller domain-containing protein</fullName>
    </recommendedName>
</protein>
<dbReference type="Pfam" id="PF03478">
    <property type="entry name" value="Beta-prop_KIB1-4"/>
    <property type="match status" value="1"/>
</dbReference>
<dbReference type="OrthoDB" id="692399at2759"/>
<dbReference type="PANTHER" id="PTHR44259:SF37">
    <property type="entry name" value="DUF1618 DOMAIN-CONTAINING PROTEIN"/>
    <property type="match status" value="1"/>
</dbReference>
<dbReference type="InterPro" id="IPR005174">
    <property type="entry name" value="KIB1-4_b-propeller"/>
</dbReference>
<accession>A0A9Q0GIC5</accession>
<gene>
    <name evidence="2" type="ORF">Tsubulata_007122</name>
</gene>
<organism evidence="2 3">
    <name type="scientific">Turnera subulata</name>
    <dbReference type="NCBI Taxonomy" id="218843"/>
    <lineage>
        <taxon>Eukaryota</taxon>
        <taxon>Viridiplantae</taxon>
        <taxon>Streptophyta</taxon>
        <taxon>Embryophyta</taxon>
        <taxon>Tracheophyta</taxon>
        <taxon>Spermatophyta</taxon>
        <taxon>Magnoliopsida</taxon>
        <taxon>eudicotyledons</taxon>
        <taxon>Gunneridae</taxon>
        <taxon>Pentapetalae</taxon>
        <taxon>rosids</taxon>
        <taxon>fabids</taxon>
        <taxon>Malpighiales</taxon>
        <taxon>Passifloraceae</taxon>
        <taxon>Turnera</taxon>
    </lineage>
</organism>
<evidence type="ECO:0000259" key="1">
    <source>
        <dbReference type="Pfam" id="PF03478"/>
    </source>
</evidence>
<evidence type="ECO:0000313" key="3">
    <source>
        <dbReference type="Proteomes" id="UP001141552"/>
    </source>
</evidence>
<name>A0A9Q0GIC5_9ROSI</name>
<proteinExistence type="predicted"/>
<dbReference type="Proteomes" id="UP001141552">
    <property type="component" value="Unassembled WGS sequence"/>
</dbReference>
<evidence type="ECO:0000313" key="2">
    <source>
        <dbReference type="EMBL" id="KAJ4850879.1"/>
    </source>
</evidence>